<feature type="domain" description="Helicase ATP-binding" evidence="22">
    <location>
        <begin position="665"/>
        <end position="842"/>
    </location>
</feature>
<dbReference type="GO" id="GO:0016607">
    <property type="term" value="C:nuclear speck"/>
    <property type="evidence" value="ECO:0007669"/>
    <property type="project" value="UniProtKB-SubCell"/>
</dbReference>
<dbReference type="InterPro" id="IPR014014">
    <property type="entry name" value="RNA_helicase_DEAD_Q_motif"/>
</dbReference>
<evidence type="ECO:0000256" key="20">
    <source>
        <dbReference type="PROSITE-ProRule" id="PRU00552"/>
    </source>
</evidence>
<evidence type="ECO:0000256" key="16">
    <source>
        <dbReference type="ARBA" id="ARBA00049949"/>
    </source>
</evidence>
<dbReference type="Pfam" id="PF00271">
    <property type="entry name" value="Helicase_C"/>
    <property type="match status" value="1"/>
</dbReference>
<evidence type="ECO:0000256" key="10">
    <source>
        <dbReference type="ARBA" id="ARBA00022884"/>
    </source>
</evidence>
<evidence type="ECO:0000256" key="15">
    <source>
        <dbReference type="ARBA" id="ARBA00047984"/>
    </source>
</evidence>
<dbReference type="GO" id="GO:0000398">
    <property type="term" value="P:mRNA splicing, via spliceosome"/>
    <property type="evidence" value="ECO:0007669"/>
    <property type="project" value="UniProtKB-ARBA"/>
</dbReference>
<dbReference type="FunFam" id="3.40.50.300:FF:000079">
    <property type="entry name" value="probable ATP-dependent RNA helicase DDX17"/>
    <property type="match status" value="1"/>
</dbReference>
<evidence type="ECO:0000256" key="4">
    <source>
        <dbReference type="ARBA" id="ARBA00022664"/>
    </source>
</evidence>
<sequence length="1283" mass="145057">MEPVTDSGDRPGAPAASGLSASQRRAELRRRKLLMNSEQRINRIMGFHRPGSGAEEESQTKSKQQDIDKLNSLTIPSVSKRVVLGDSVSTGPSDQSGVAEVKGTQLGDKLDSFIKPSECSNDISLELRQRNRGDLTADSVQRGSRHGLEQYLSRFEEAMKLRKQLISEKPSQEDGNTTEEFDSFRIFRLVGCALLAFGVRAFVCKYLSIFAPFLTLQLAYMGLYKYFPKSEKKIKTTVLTAALLLSGIPAEVINRSMDTYSKMGEVFTDLCVYFFTFIFCHELLDYWGSEHKYLMEEMIKIHTCEINSHYRKRSASRGRSGSRSRSRSPSDKRSKRGDDRRSRSRDRDRRRERSRSRDKRRSRSRDRKRLRRSRSRERDRSRERRRSRSRDRRRSRSRSRGRRSRSSSPGNKSKKAENRSRSKEKTDSGESSKEKKKDKDDKEDEKEKDAGYEYLNCIVPGLIDKEDDEDDPAEAEKEGNEMEGEELDPLDAYMEEVKEEVKKFNMRSVKGGGGNEKKSGPTVTKVVTVVTTKKAVVDSDKKKGELMENDQDAMEYSSEEEEVDLQTALTGYQTKQRKLLEPVDHGKIEYEPFRKNFYVEVPELAKMSLEEVNVFRLEMEGITVKGKGCPKPIKSWVQCGISMKILNSLKKHGYEKPTPIQTQAIPAIMSGRDLIGIAKTGSGKTIAFLLPMFRHIMDQRSLEEGEGPIAVIMTPTRELALQITKECKKFSKTLGLRVVCVYGGTGISEQIAELKRGAEIIVCTPGRMIDMLAANSRVTNLRRVTYVVLDEADRMFDMGFEPQVMRIVDNVRPDRQTVMFSATFPRAMEALARRILSKPIEVQVGGRSVVCSDVEQQVIVIEEEKKFLKLLELLGHYQESGSVIIFVDKQEHADGLLKDLMRASYPCMSLHGGIDQYDRDSIINDFKNGTCKLLVATSVAARGLDVKHLILVVNYSCPNHYEDYVHRAGRTGRAGNKGYAYTFITEDQARYAGDIIKALELSGTAVPPDLEKLWSDFKDQQKASSGFSGKGFKFDETEQALANERKKLQKAALGLQDSDDEDAAVDQIESMFNSKKRVKDMAAPGTSSVPAPTAGNAEKLEIAKRLALRINAQKNLGIESQDVMQQATNAILRGGTILAPTVSAKTIAEQLAEKINAKLNYVPLEKQEEERQDGGQNESFKRYEEELEINDFPQAITSKEALQRISEYSEAAITIRGTYFPPGKEPKEGERKIYLAIESANELAVQKAKAEITRLIKEELIRLIRHKLIEVHDVEPQTFKKKF</sequence>
<evidence type="ECO:0000256" key="2">
    <source>
        <dbReference type="ARBA" id="ARBA00004408"/>
    </source>
</evidence>
<keyword evidence="4" id="KW-0507">mRNA processing</keyword>
<dbReference type="PROSITE" id="PS51195">
    <property type="entry name" value="Q_MOTIF"/>
    <property type="match status" value="1"/>
</dbReference>
<reference evidence="25" key="1">
    <citation type="submission" date="2019-10" db="EMBL/GenBank/DDBJ databases">
        <title>The sequence and de novo assembly of the wild yak genome.</title>
        <authorList>
            <person name="Liu Y."/>
        </authorList>
    </citation>
    <scope>NUCLEOTIDE SEQUENCE [LARGE SCALE GENOMIC DNA]</scope>
    <source>
        <strain evidence="25">WY2019</strain>
    </source>
</reference>
<feature type="compositionally biased region" description="Basic and acidic residues" evidence="21">
    <location>
        <begin position="328"/>
        <end position="351"/>
    </location>
</feature>
<dbReference type="GO" id="GO:0071816">
    <property type="term" value="P:tail-anchored membrane protein insertion into ER membrane"/>
    <property type="evidence" value="ECO:0007669"/>
    <property type="project" value="TreeGrafter"/>
</dbReference>
<dbReference type="InterPro" id="IPR016719">
    <property type="entry name" value="CAMLG"/>
</dbReference>
<protein>
    <recommendedName>
        <fullName evidence="17">Probable ATP-dependent RNA helicase DDX46</fullName>
        <ecNumber evidence="3">3.6.4.13</ecNumber>
    </recommendedName>
    <alternativeName>
        <fullName evidence="18">DEAD box protein 46</fullName>
    </alternativeName>
</protein>
<feature type="compositionally biased region" description="Low complexity" evidence="21">
    <location>
        <begin position="11"/>
        <end position="22"/>
    </location>
</feature>
<evidence type="ECO:0000256" key="13">
    <source>
        <dbReference type="ARBA" id="ARBA00023242"/>
    </source>
</evidence>
<dbReference type="PANTHER" id="PTHR15026:SF0">
    <property type="entry name" value="GUIDED ENTRY OF TAIL-ANCHORED PROTEINS FACTOR CAMLG"/>
    <property type="match status" value="1"/>
</dbReference>
<dbReference type="GO" id="GO:0005524">
    <property type="term" value="F:ATP binding"/>
    <property type="evidence" value="ECO:0007669"/>
    <property type="project" value="UniProtKB-KW"/>
</dbReference>
<keyword evidence="13" id="KW-0539">Nucleus</keyword>
<feature type="compositionally biased region" description="Basic residues" evidence="21">
    <location>
        <begin position="383"/>
        <end position="405"/>
    </location>
</feature>
<comment type="catalytic activity">
    <reaction evidence="15">
        <text>ATP + H2O = ADP + phosphate + H(+)</text>
        <dbReference type="Rhea" id="RHEA:13065"/>
        <dbReference type="ChEBI" id="CHEBI:15377"/>
        <dbReference type="ChEBI" id="CHEBI:15378"/>
        <dbReference type="ChEBI" id="CHEBI:30616"/>
        <dbReference type="ChEBI" id="CHEBI:43474"/>
        <dbReference type="ChEBI" id="CHEBI:456216"/>
        <dbReference type="EC" id="3.6.4.13"/>
    </reaction>
</comment>
<evidence type="ECO:0000256" key="12">
    <source>
        <dbReference type="ARBA" id="ARBA00023187"/>
    </source>
</evidence>
<dbReference type="Proteomes" id="UP000322234">
    <property type="component" value="Unassembled WGS sequence"/>
</dbReference>
<dbReference type="EC" id="3.6.4.13" evidence="3"/>
<evidence type="ECO:0000256" key="7">
    <source>
        <dbReference type="ARBA" id="ARBA00022801"/>
    </source>
</evidence>
<organism evidence="25 26">
    <name type="scientific">Bos mutus</name>
    <name type="common">wild yak</name>
    <dbReference type="NCBI Taxonomy" id="72004"/>
    <lineage>
        <taxon>Eukaryota</taxon>
        <taxon>Metazoa</taxon>
        <taxon>Chordata</taxon>
        <taxon>Craniata</taxon>
        <taxon>Vertebrata</taxon>
        <taxon>Euteleostomi</taxon>
        <taxon>Mammalia</taxon>
        <taxon>Eutheria</taxon>
        <taxon>Laurasiatheria</taxon>
        <taxon>Artiodactyla</taxon>
        <taxon>Ruminantia</taxon>
        <taxon>Pecora</taxon>
        <taxon>Bovidae</taxon>
        <taxon>Bovinae</taxon>
        <taxon>Bos</taxon>
    </lineage>
</organism>
<dbReference type="PROSITE" id="PS51194">
    <property type="entry name" value="HELICASE_CTER"/>
    <property type="match status" value="1"/>
</dbReference>
<proteinExistence type="inferred from homology"/>
<evidence type="ECO:0000256" key="3">
    <source>
        <dbReference type="ARBA" id="ARBA00012552"/>
    </source>
</evidence>
<keyword evidence="9" id="KW-0067">ATP-binding</keyword>
<dbReference type="PROSITE" id="PS00039">
    <property type="entry name" value="DEAD_ATP_HELICASE"/>
    <property type="match status" value="1"/>
</dbReference>
<accession>A0A6B0RMI1</accession>
<feature type="compositionally biased region" description="Basic and acidic residues" evidence="21">
    <location>
        <begin position="414"/>
        <end position="451"/>
    </location>
</feature>
<keyword evidence="12" id="KW-0508">mRNA splicing</keyword>
<dbReference type="FunFam" id="3.40.50.300:FF:000584">
    <property type="entry name" value="probable ATP-dependent RNA helicase DDX46"/>
    <property type="match status" value="1"/>
</dbReference>
<comment type="function">
    <text evidence="16">Component of the 17S U2 SnRNP complex of the spliceosome, a large ribonucleoprotein complex that removes introns from transcribed pre-mRNAs. The 17S U2 SnRNP complex (1) directly participates in early spliceosome assembly and (2) mediates recognition of the intron branch site during pre-mRNA splicing by promoting the selection of the pre-mRNA branch-site adenosine, the nucleophile for the first step of splicing. Within the 17S U2 SnRNP complex, DDX46 plays essential roles during assembly of pre-spliceosome and proofreading of the branch site.</text>
</comment>
<dbReference type="GO" id="GO:0003723">
    <property type="term" value="F:RNA binding"/>
    <property type="evidence" value="ECO:0007669"/>
    <property type="project" value="UniProtKB-KW"/>
</dbReference>
<dbReference type="SMART" id="SM00487">
    <property type="entry name" value="DEXDc"/>
    <property type="match status" value="1"/>
</dbReference>
<dbReference type="CDD" id="cd18787">
    <property type="entry name" value="SF2_C_DEAD"/>
    <property type="match status" value="1"/>
</dbReference>
<dbReference type="CDD" id="cd17953">
    <property type="entry name" value="DEADc_DDX46"/>
    <property type="match status" value="1"/>
</dbReference>
<comment type="subcellular location">
    <subcellularLocation>
        <location evidence="1">Nucleus speckle</location>
    </subcellularLocation>
    <subcellularLocation>
        <location evidence="2">Nucleus</location>
        <location evidence="2">Cajal body</location>
    </subcellularLocation>
</comment>
<feature type="region of interest" description="Disordered" evidence="21">
    <location>
        <begin position="310"/>
        <end position="489"/>
    </location>
</feature>
<feature type="compositionally biased region" description="Basic and acidic residues" evidence="21">
    <location>
        <begin position="58"/>
        <end position="67"/>
    </location>
</feature>
<dbReference type="PROSITE" id="PS51192">
    <property type="entry name" value="HELICASE_ATP_BIND_1"/>
    <property type="match status" value="1"/>
</dbReference>
<evidence type="ECO:0000256" key="1">
    <source>
        <dbReference type="ARBA" id="ARBA00004324"/>
    </source>
</evidence>
<feature type="short sequence motif" description="Q motif" evidence="20">
    <location>
        <begin position="634"/>
        <end position="662"/>
    </location>
</feature>
<feature type="compositionally biased region" description="Basic residues" evidence="21">
    <location>
        <begin position="310"/>
        <end position="326"/>
    </location>
</feature>
<evidence type="ECO:0000256" key="19">
    <source>
        <dbReference type="ARBA" id="ARBA00064119"/>
    </source>
</evidence>
<dbReference type="GO" id="GO:0003724">
    <property type="term" value="F:RNA helicase activity"/>
    <property type="evidence" value="ECO:0007669"/>
    <property type="project" value="UniProtKB-EC"/>
</dbReference>
<dbReference type="Pfam" id="PF14963">
    <property type="entry name" value="Get2_like"/>
    <property type="match status" value="1"/>
</dbReference>
<evidence type="ECO:0000259" key="24">
    <source>
        <dbReference type="PROSITE" id="PS51195"/>
    </source>
</evidence>
<dbReference type="PANTHER" id="PTHR15026">
    <property type="entry name" value="CALCIUM-SIGNAL MODULATING CYCLOPHILIN LIGAND CAML"/>
    <property type="match status" value="1"/>
</dbReference>
<evidence type="ECO:0000256" key="9">
    <source>
        <dbReference type="ARBA" id="ARBA00022840"/>
    </source>
</evidence>
<keyword evidence="5" id="KW-0747">Spliceosome</keyword>
<evidence type="ECO:0000256" key="11">
    <source>
        <dbReference type="ARBA" id="ARBA00023054"/>
    </source>
</evidence>
<dbReference type="SMART" id="SM00490">
    <property type="entry name" value="HELICc"/>
    <property type="match status" value="1"/>
</dbReference>
<comment type="subunit">
    <text evidence="19">Component of the 17S U2 SnRNP complex, a ribonucleoprotein complex that contains small nuclear RNA (snRNA) U2 and a number of specific proteins. Within the 17S U2 SnRNP complex, DDX46 is part of the SF3B subcomplex, which is required for 'A' complex assembly formed by the stable binding of U2 snRNP to the branchpoint sequence in pre-mRNA. Recruited to the 17S U2 SnRNP complex following release of DDX42; DDX42 and DDX46 bind the SF3B subcomplex in a competitive manner.</text>
</comment>
<dbReference type="GO" id="GO:0016787">
    <property type="term" value="F:hydrolase activity"/>
    <property type="evidence" value="ECO:0007669"/>
    <property type="project" value="UniProtKB-KW"/>
</dbReference>
<dbReference type="Pfam" id="PF23469">
    <property type="entry name" value="KH_12"/>
    <property type="match status" value="1"/>
</dbReference>
<evidence type="ECO:0000256" key="18">
    <source>
        <dbReference type="ARBA" id="ARBA00050042"/>
    </source>
</evidence>
<comment type="caution">
    <text evidence="25">The sequence shown here is derived from an EMBL/GenBank/DDBJ whole genome shotgun (WGS) entry which is preliminary data.</text>
</comment>
<dbReference type="InterPro" id="IPR056149">
    <property type="entry name" value="PRP5/DDX46/KHDC4_KH"/>
</dbReference>
<dbReference type="InterPro" id="IPR001650">
    <property type="entry name" value="Helicase_C-like"/>
</dbReference>
<evidence type="ECO:0000256" key="14">
    <source>
        <dbReference type="ARBA" id="ARBA00038511"/>
    </source>
</evidence>
<keyword evidence="10" id="KW-0694">RNA-binding</keyword>
<evidence type="ECO:0000256" key="5">
    <source>
        <dbReference type="ARBA" id="ARBA00022728"/>
    </source>
</evidence>
<gene>
    <name evidence="25" type="ORF">E5288_WYG005518</name>
</gene>
<evidence type="ECO:0000259" key="23">
    <source>
        <dbReference type="PROSITE" id="PS51194"/>
    </source>
</evidence>
<evidence type="ECO:0000313" key="25">
    <source>
        <dbReference type="EMBL" id="MXQ91065.1"/>
    </source>
</evidence>
<feature type="domain" description="DEAD-box RNA helicase Q" evidence="24">
    <location>
        <begin position="634"/>
        <end position="662"/>
    </location>
</feature>
<dbReference type="Pfam" id="PF00270">
    <property type="entry name" value="DEAD"/>
    <property type="match status" value="1"/>
</dbReference>
<dbReference type="GO" id="GO:0015030">
    <property type="term" value="C:Cajal body"/>
    <property type="evidence" value="ECO:0007669"/>
    <property type="project" value="UniProtKB-SubCell"/>
</dbReference>
<dbReference type="GO" id="GO:0005681">
    <property type="term" value="C:spliceosomal complex"/>
    <property type="evidence" value="ECO:0007669"/>
    <property type="project" value="UniProtKB-KW"/>
</dbReference>
<dbReference type="SUPFAM" id="SSF52540">
    <property type="entry name" value="P-loop containing nucleoside triphosphate hydrolases"/>
    <property type="match status" value="2"/>
</dbReference>
<evidence type="ECO:0000259" key="22">
    <source>
        <dbReference type="PROSITE" id="PS51192"/>
    </source>
</evidence>
<keyword evidence="11" id="KW-0175">Coiled coil</keyword>
<keyword evidence="6" id="KW-0547">Nucleotide-binding</keyword>
<keyword evidence="26" id="KW-1185">Reference proteome</keyword>
<dbReference type="InterPro" id="IPR027417">
    <property type="entry name" value="P-loop_NTPase"/>
</dbReference>
<dbReference type="InterPro" id="IPR000629">
    <property type="entry name" value="RNA-helicase_DEAD-box_CS"/>
</dbReference>
<feature type="region of interest" description="Disordered" evidence="21">
    <location>
        <begin position="1"/>
        <end position="67"/>
    </location>
</feature>
<name>A0A6B0RMI1_9CETA</name>
<dbReference type="InterPro" id="IPR011545">
    <property type="entry name" value="DEAD/DEAH_box_helicase_dom"/>
</dbReference>
<evidence type="ECO:0000313" key="26">
    <source>
        <dbReference type="Proteomes" id="UP000322234"/>
    </source>
</evidence>
<evidence type="ECO:0000256" key="6">
    <source>
        <dbReference type="ARBA" id="ARBA00022741"/>
    </source>
</evidence>
<evidence type="ECO:0000256" key="17">
    <source>
        <dbReference type="ARBA" id="ARBA00050029"/>
    </source>
</evidence>
<evidence type="ECO:0000256" key="8">
    <source>
        <dbReference type="ARBA" id="ARBA00022806"/>
    </source>
</evidence>
<evidence type="ECO:0000256" key="21">
    <source>
        <dbReference type="SAM" id="MobiDB-lite"/>
    </source>
</evidence>
<dbReference type="GO" id="GO:0043529">
    <property type="term" value="C:GET complex"/>
    <property type="evidence" value="ECO:0007669"/>
    <property type="project" value="TreeGrafter"/>
</dbReference>
<dbReference type="Gene3D" id="3.40.50.300">
    <property type="entry name" value="P-loop containing nucleotide triphosphate hydrolases"/>
    <property type="match status" value="2"/>
</dbReference>
<comment type="similarity">
    <text evidence="14">Belongs to the DEAD box helicase family. DDX46/PRP5 subfamily.</text>
</comment>
<keyword evidence="7" id="KW-0378">Hydrolase</keyword>
<feature type="domain" description="Helicase C-terminal" evidence="23">
    <location>
        <begin position="853"/>
        <end position="1014"/>
    </location>
</feature>
<dbReference type="EMBL" id="VBQZ03000067">
    <property type="protein sequence ID" value="MXQ91065.1"/>
    <property type="molecule type" value="Genomic_DNA"/>
</dbReference>
<dbReference type="CDD" id="cd22473">
    <property type="entry name" value="KH-I_DDX46"/>
    <property type="match status" value="1"/>
</dbReference>
<keyword evidence="8" id="KW-0347">Helicase</keyword>
<feature type="compositionally biased region" description="Basic residues" evidence="21">
    <location>
        <begin position="352"/>
        <end position="375"/>
    </location>
</feature>
<dbReference type="InterPro" id="IPR014001">
    <property type="entry name" value="Helicase_ATP-bd"/>
</dbReference>